<proteinExistence type="predicted"/>
<sequence length="122" mass="13064">ALVAMSSALPSSTTPANSLFPFYRLACFDNKQGITGLSATPLNIYQNIKWNGMSLSETGGIQQIAMLESNSPPNRAAFAALNVVTIEQGTPAMTVNYADSTMDHFDLLSFYYGCTLSTEAPV</sequence>
<evidence type="ECO:0000313" key="1">
    <source>
        <dbReference type="EMBL" id="KAF1938020.1"/>
    </source>
</evidence>
<evidence type="ECO:0000313" key="2">
    <source>
        <dbReference type="Proteomes" id="UP000800038"/>
    </source>
</evidence>
<accession>A0A6A5SE80</accession>
<dbReference type="AlphaFoldDB" id="A0A6A5SE80"/>
<keyword evidence="2" id="KW-1185">Reference proteome</keyword>
<dbReference type="OrthoDB" id="4820608at2759"/>
<gene>
    <name evidence="1" type="ORF">EJ02DRAFT_475098</name>
</gene>
<name>A0A6A5SE80_9PLEO</name>
<organism evidence="1 2">
    <name type="scientific">Clathrospora elynae</name>
    <dbReference type="NCBI Taxonomy" id="706981"/>
    <lineage>
        <taxon>Eukaryota</taxon>
        <taxon>Fungi</taxon>
        <taxon>Dikarya</taxon>
        <taxon>Ascomycota</taxon>
        <taxon>Pezizomycotina</taxon>
        <taxon>Dothideomycetes</taxon>
        <taxon>Pleosporomycetidae</taxon>
        <taxon>Pleosporales</taxon>
        <taxon>Diademaceae</taxon>
        <taxon>Clathrospora</taxon>
    </lineage>
</organism>
<feature type="non-terminal residue" evidence="1">
    <location>
        <position position="1"/>
    </location>
</feature>
<dbReference type="Proteomes" id="UP000800038">
    <property type="component" value="Unassembled WGS sequence"/>
</dbReference>
<reference evidence="1" key="1">
    <citation type="journal article" date="2020" name="Stud. Mycol.">
        <title>101 Dothideomycetes genomes: a test case for predicting lifestyles and emergence of pathogens.</title>
        <authorList>
            <person name="Haridas S."/>
            <person name="Albert R."/>
            <person name="Binder M."/>
            <person name="Bloem J."/>
            <person name="Labutti K."/>
            <person name="Salamov A."/>
            <person name="Andreopoulos B."/>
            <person name="Baker S."/>
            <person name="Barry K."/>
            <person name="Bills G."/>
            <person name="Bluhm B."/>
            <person name="Cannon C."/>
            <person name="Castanera R."/>
            <person name="Culley D."/>
            <person name="Daum C."/>
            <person name="Ezra D."/>
            <person name="Gonzalez J."/>
            <person name="Henrissat B."/>
            <person name="Kuo A."/>
            <person name="Liang C."/>
            <person name="Lipzen A."/>
            <person name="Lutzoni F."/>
            <person name="Magnuson J."/>
            <person name="Mondo S."/>
            <person name="Nolan M."/>
            <person name="Ohm R."/>
            <person name="Pangilinan J."/>
            <person name="Park H.-J."/>
            <person name="Ramirez L."/>
            <person name="Alfaro M."/>
            <person name="Sun H."/>
            <person name="Tritt A."/>
            <person name="Yoshinaga Y."/>
            <person name="Zwiers L.-H."/>
            <person name="Turgeon B."/>
            <person name="Goodwin S."/>
            <person name="Spatafora J."/>
            <person name="Crous P."/>
            <person name="Grigoriev I."/>
        </authorList>
    </citation>
    <scope>NUCLEOTIDE SEQUENCE</scope>
    <source>
        <strain evidence="1">CBS 161.51</strain>
    </source>
</reference>
<protein>
    <submittedName>
        <fullName evidence="1">Uncharacterized protein</fullName>
    </submittedName>
</protein>
<dbReference type="EMBL" id="ML976117">
    <property type="protein sequence ID" value="KAF1938020.1"/>
    <property type="molecule type" value="Genomic_DNA"/>
</dbReference>